<dbReference type="SUPFAM" id="SSF141523">
    <property type="entry name" value="L,D-transpeptidase catalytic domain-like"/>
    <property type="match status" value="1"/>
</dbReference>
<dbReference type="GO" id="GO:0071555">
    <property type="term" value="P:cell wall organization"/>
    <property type="evidence" value="ECO:0007669"/>
    <property type="project" value="UniProtKB-UniRule"/>
</dbReference>
<protein>
    <submittedName>
        <fullName evidence="9">ErfK/YbiS/YcfS/YnhG family protein</fullName>
    </submittedName>
</protein>
<comment type="pathway">
    <text evidence="1 6">Cell wall biogenesis; peptidoglycan biosynthesis.</text>
</comment>
<dbReference type="PROSITE" id="PS52029">
    <property type="entry name" value="LD_TPASE"/>
    <property type="match status" value="1"/>
</dbReference>
<feature type="domain" description="L,D-TPase catalytic" evidence="8">
    <location>
        <begin position="72"/>
        <end position="231"/>
    </location>
</feature>
<accession>H9BX49</accession>
<evidence type="ECO:0000256" key="5">
    <source>
        <dbReference type="ARBA" id="ARBA00023316"/>
    </source>
</evidence>
<evidence type="ECO:0000256" key="1">
    <source>
        <dbReference type="ARBA" id="ARBA00004752"/>
    </source>
</evidence>
<dbReference type="GO" id="GO:0009252">
    <property type="term" value="P:peptidoglycan biosynthetic process"/>
    <property type="evidence" value="ECO:0007669"/>
    <property type="project" value="UniProtKB-UniPathway"/>
</dbReference>
<evidence type="ECO:0000256" key="3">
    <source>
        <dbReference type="ARBA" id="ARBA00022960"/>
    </source>
</evidence>
<evidence type="ECO:0000256" key="4">
    <source>
        <dbReference type="ARBA" id="ARBA00022984"/>
    </source>
</evidence>
<keyword evidence="3 6" id="KW-0133">Cell shape</keyword>
<dbReference type="GO" id="GO:0016740">
    <property type="term" value="F:transferase activity"/>
    <property type="evidence" value="ECO:0007669"/>
    <property type="project" value="UniProtKB-KW"/>
</dbReference>
<keyword evidence="5 6" id="KW-0961">Cell wall biogenesis/degradation</keyword>
<evidence type="ECO:0000256" key="7">
    <source>
        <dbReference type="SAM" id="Phobius"/>
    </source>
</evidence>
<evidence type="ECO:0000313" key="9">
    <source>
        <dbReference type="EMBL" id="AFD03371.1"/>
    </source>
</evidence>
<reference evidence="9" key="1">
    <citation type="submission" date="2011-11" db="EMBL/GenBank/DDBJ databases">
        <title>Construction and analysis of a metagenome of deep-sea sediment.</title>
        <authorList>
            <person name="Huo Y.-Y."/>
            <person name="Cheng H."/>
            <person name="Wu M."/>
        </authorList>
    </citation>
    <scope>NUCLEOTIDE SEQUENCE</scope>
</reference>
<keyword evidence="4 6" id="KW-0573">Peptidoglycan synthesis</keyword>
<dbReference type="InterPro" id="IPR038063">
    <property type="entry name" value="Transpep_catalytic_dom"/>
</dbReference>
<dbReference type="PANTHER" id="PTHR36699:SF1">
    <property type="entry name" value="L,D-TRANSPEPTIDASE YAFK-RELATED"/>
    <property type="match status" value="1"/>
</dbReference>
<proteinExistence type="predicted"/>
<keyword evidence="7" id="KW-1133">Transmembrane helix</keyword>
<feature type="transmembrane region" description="Helical" evidence="7">
    <location>
        <begin position="29"/>
        <end position="49"/>
    </location>
</feature>
<sequence length="231" mass="26442">MPGKSASNLLRKLFSLLKQYIDKNTVRNVIYISLTIILFMAGVIVYGVILNIREVSISKALLEKGFTRLQNPNIIIDRDTYALNLYEDTVLVKSYRVSFGRNIHKIKNKAGDEATPVGEYKICSIDTSHQYHIFFRLNYPNLNDAAEALRKGWITQKEFNQIKFEFYYEGCTKYNEALGGDIGIHGIGRLNYIFKNLPFVFNWTNGSIAMSDENMNELYSIVKVGTKVVVK</sequence>
<organism evidence="9">
    <name type="scientific">uncultured bacterium W5-47b</name>
    <dbReference type="NCBI Taxonomy" id="1130998"/>
    <lineage>
        <taxon>Bacteria</taxon>
        <taxon>environmental samples</taxon>
    </lineage>
</organism>
<keyword evidence="7" id="KW-0812">Transmembrane</keyword>
<evidence type="ECO:0000259" key="8">
    <source>
        <dbReference type="PROSITE" id="PS52029"/>
    </source>
</evidence>
<keyword evidence="7" id="KW-0472">Membrane</keyword>
<evidence type="ECO:0000256" key="6">
    <source>
        <dbReference type="PROSITE-ProRule" id="PRU01373"/>
    </source>
</evidence>
<dbReference type="Gene3D" id="2.40.440.10">
    <property type="entry name" value="L,D-transpeptidase catalytic domain-like"/>
    <property type="match status" value="1"/>
</dbReference>
<comment type="caution">
    <text evidence="6">Lacks conserved residue(s) required for the propagation of feature annotation.</text>
</comment>
<dbReference type="UniPathway" id="UPA00219"/>
<dbReference type="AlphaFoldDB" id="H9BX49"/>
<keyword evidence="2" id="KW-0808">Transferase</keyword>
<evidence type="ECO:0000256" key="2">
    <source>
        <dbReference type="ARBA" id="ARBA00022679"/>
    </source>
</evidence>
<dbReference type="EMBL" id="JQ085823">
    <property type="protein sequence ID" value="AFD03371.1"/>
    <property type="molecule type" value="Genomic_DNA"/>
</dbReference>
<dbReference type="Pfam" id="PF03734">
    <property type="entry name" value="YkuD"/>
    <property type="match status" value="1"/>
</dbReference>
<dbReference type="PANTHER" id="PTHR36699">
    <property type="entry name" value="LD-TRANSPEPTIDASE"/>
    <property type="match status" value="1"/>
</dbReference>
<dbReference type="GO" id="GO:0008360">
    <property type="term" value="P:regulation of cell shape"/>
    <property type="evidence" value="ECO:0007669"/>
    <property type="project" value="UniProtKB-UniRule"/>
</dbReference>
<dbReference type="CDD" id="cd16913">
    <property type="entry name" value="YkuD_like"/>
    <property type="match status" value="1"/>
</dbReference>
<dbReference type="InterPro" id="IPR005490">
    <property type="entry name" value="LD_TPept_cat_dom"/>
</dbReference>
<name>H9BX49_9BACT</name>